<accession>A0ABT9UW20</accession>
<dbReference type="EMBL" id="JAUSUF010000010">
    <property type="protein sequence ID" value="MDQ0150526.1"/>
    <property type="molecule type" value="Genomic_DNA"/>
</dbReference>
<proteinExistence type="predicted"/>
<dbReference type="RefSeq" id="WP_307487234.1">
    <property type="nucleotide sequence ID" value="NZ_JAUSUF010000010.1"/>
</dbReference>
<gene>
    <name evidence="1" type="ORF">J2S18_002474</name>
</gene>
<name>A0ABT9UW20_9FIRM</name>
<evidence type="ECO:0008006" key="3">
    <source>
        <dbReference type="Google" id="ProtNLM"/>
    </source>
</evidence>
<reference evidence="1 2" key="1">
    <citation type="submission" date="2023-07" db="EMBL/GenBank/DDBJ databases">
        <title>Genomic Encyclopedia of Type Strains, Phase IV (KMG-IV): sequencing the most valuable type-strain genomes for metagenomic binning, comparative biology and taxonomic classification.</title>
        <authorList>
            <person name="Goeker M."/>
        </authorList>
    </citation>
    <scope>NUCLEOTIDE SEQUENCE [LARGE SCALE GENOMIC DNA]</scope>
    <source>
        <strain evidence="1 2">DSM 20694</strain>
    </source>
</reference>
<keyword evidence="2" id="KW-1185">Reference proteome</keyword>
<organism evidence="1 2">
    <name type="scientific">Eubacterium multiforme</name>
    <dbReference type="NCBI Taxonomy" id="83339"/>
    <lineage>
        <taxon>Bacteria</taxon>
        <taxon>Bacillati</taxon>
        <taxon>Bacillota</taxon>
        <taxon>Clostridia</taxon>
        <taxon>Eubacteriales</taxon>
        <taxon>Eubacteriaceae</taxon>
        <taxon>Eubacterium</taxon>
    </lineage>
</organism>
<comment type="caution">
    <text evidence="1">The sequence shown here is derived from an EMBL/GenBank/DDBJ whole genome shotgun (WGS) entry which is preliminary data.</text>
</comment>
<dbReference type="Proteomes" id="UP001228504">
    <property type="component" value="Unassembled WGS sequence"/>
</dbReference>
<evidence type="ECO:0000313" key="2">
    <source>
        <dbReference type="Proteomes" id="UP001228504"/>
    </source>
</evidence>
<evidence type="ECO:0000313" key="1">
    <source>
        <dbReference type="EMBL" id="MDQ0150526.1"/>
    </source>
</evidence>
<protein>
    <recommendedName>
        <fullName evidence="3">LXG domain of WXG superfamily protein</fullName>
    </recommendedName>
</protein>
<sequence>MHEKVMASHFDDLVKLTDLLKRYVDSYRLLVAGASELNTISERRTKEVESAVDRVNEIGGVIDDLLNVIEKYQESYLRYSKLKNDIVTTNYEKGKIKNGLTEVIQTEINNELNFFNDPHHKREDEK</sequence>